<organism evidence="2 3">
    <name type="scientific">Paraburkholderia bryophila</name>
    <dbReference type="NCBI Taxonomy" id="420952"/>
    <lineage>
        <taxon>Bacteria</taxon>
        <taxon>Pseudomonadati</taxon>
        <taxon>Pseudomonadota</taxon>
        <taxon>Betaproteobacteria</taxon>
        <taxon>Burkholderiales</taxon>
        <taxon>Burkholderiaceae</taxon>
        <taxon>Paraburkholderia</taxon>
    </lineage>
</organism>
<protein>
    <submittedName>
        <fullName evidence="2">Acyl-coenzyme A thioesterase PaaI-like protein</fullName>
    </submittedName>
</protein>
<proteinExistence type="predicted"/>
<feature type="transmembrane region" description="Helical" evidence="1">
    <location>
        <begin position="12"/>
        <end position="34"/>
    </location>
</feature>
<keyword evidence="1" id="KW-1133">Transmembrane helix</keyword>
<keyword evidence="1" id="KW-0812">Transmembrane</keyword>
<feature type="transmembrane region" description="Helical" evidence="1">
    <location>
        <begin position="79"/>
        <end position="97"/>
    </location>
</feature>
<keyword evidence="1" id="KW-0472">Membrane</keyword>
<evidence type="ECO:0000256" key="1">
    <source>
        <dbReference type="SAM" id="Phobius"/>
    </source>
</evidence>
<dbReference type="EMBL" id="JACCAU010000001">
    <property type="protein sequence ID" value="NYH17879.1"/>
    <property type="molecule type" value="Genomic_DNA"/>
</dbReference>
<evidence type="ECO:0000313" key="3">
    <source>
        <dbReference type="Proteomes" id="UP000572540"/>
    </source>
</evidence>
<gene>
    <name evidence="2" type="ORF">GGD41_005107</name>
</gene>
<dbReference type="AlphaFoldDB" id="A0A7Y9WBN6"/>
<accession>A0A7Y9WBN6</accession>
<comment type="caution">
    <text evidence="2">The sequence shown here is derived from an EMBL/GenBank/DDBJ whole genome shotgun (WGS) entry which is preliminary data.</text>
</comment>
<name>A0A7Y9WBN6_9BURK</name>
<evidence type="ECO:0000313" key="2">
    <source>
        <dbReference type="EMBL" id="NYH17879.1"/>
    </source>
</evidence>
<dbReference type="Proteomes" id="UP000572540">
    <property type="component" value="Unassembled WGS sequence"/>
</dbReference>
<reference evidence="2 3" key="1">
    <citation type="submission" date="2020-07" db="EMBL/GenBank/DDBJ databases">
        <title>Exploring microbial biodiversity for novel pathways involved in the catabolism of aromatic compounds derived from lignin.</title>
        <authorList>
            <person name="Elkins J."/>
        </authorList>
    </citation>
    <scope>NUCLEOTIDE SEQUENCE [LARGE SCALE GENOMIC DNA]</scope>
    <source>
        <strain evidence="2 3">H2C3B</strain>
    </source>
</reference>
<sequence>MDRPVRHERLRFYLAGALAIFFGLLCHRCLVSVVEHLGIATWIHFDHPVTQPILLGEVGTPSQRWSTVTLADGFTDTNVFLTILSAVLTYYFARVCYHLDVAAVMDRRARWLLGG</sequence>